<dbReference type="GO" id="GO:0005829">
    <property type="term" value="C:cytosol"/>
    <property type="evidence" value="ECO:0007669"/>
    <property type="project" value="UniProtKB-ARBA"/>
</dbReference>
<gene>
    <name evidence="6" type="ORF">DXG03_004640</name>
</gene>
<comment type="subcellular location">
    <subcellularLocation>
        <location evidence="1">Cytoplasm</location>
    </subcellularLocation>
</comment>
<dbReference type="GO" id="GO:0035371">
    <property type="term" value="C:microtubule plus-end"/>
    <property type="evidence" value="ECO:0007669"/>
    <property type="project" value="TreeGrafter"/>
</dbReference>
<dbReference type="Gene3D" id="2.30.30.190">
    <property type="entry name" value="CAP Gly-rich-like domain"/>
    <property type="match status" value="1"/>
</dbReference>
<keyword evidence="7" id="KW-1185">Reference proteome</keyword>
<accession>A0A9P7G6I0</accession>
<dbReference type="FunFam" id="2.30.30.190:FF:000013">
    <property type="entry name" value="Tubulin-folding cofactor B"/>
    <property type="match status" value="1"/>
</dbReference>
<dbReference type="GO" id="GO:0051010">
    <property type="term" value="F:microtubule plus-end binding"/>
    <property type="evidence" value="ECO:0007669"/>
    <property type="project" value="TreeGrafter"/>
</dbReference>
<evidence type="ECO:0000313" key="7">
    <source>
        <dbReference type="Proteomes" id="UP000775547"/>
    </source>
</evidence>
<dbReference type="Pfam" id="PF01302">
    <property type="entry name" value="CAP_GLY"/>
    <property type="match status" value="1"/>
</dbReference>
<feature type="domain" description="CAP-Gly" evidence="5">
    <location>
        <begin position="78"/>
        <end position="120"/>
    </location>
</feature>
<dbReference type="SMART" id="SM01052">
    <property type="entry name" value="CAP_GLY"/>
    <property type="match status" value="1"/>
</dbReference>
<dbReference type="InterPro" id="IPR036859">
    <property type="entry name" value="CAP-Gly_dom_sf"/>
</dbReference>
<dbReference type="AlphaFoldDB" id="A0A9P7G6I0"/>
<dbReference type="SUPFAM" id="SSF74924">
    <property type="entry name" value="Cap-Gly domain"/>
    <property type="match status" value="1"/>
</dbReference>
<evidence type="ECO:0000256" key="3">
    <source>
        <dbReference type="ARBA" id="ARBA00023186"/>
    </source>
</evidence>
<dbReference type="GO" id="GO:0005634">
    <property type="term" value="C:nucleus"/>
    <property type="evidence" value="ECO:0007669"/>
    <property type="project" value="TreeGrafter"/>
</dbReference>
<dbReference type="PROSITE" id="PS00845">
    <property type="entry name" value="CAP_GLY_1"/>
    <property type="match status" value="1"/>
</dbReference>
<dbReference type="GO" id="GO:0031122">
    <property type="term" value="P:cytoplasmic microtubule organization"/>
    <property type="evidence" value="ECO:0007669"/>
    <property type="project" value="TreeGrafter"/>
</dbReference>
<dbReference type="InterPro" id="IPR000938">
    <property type="entry name" value="CAP-Gly_domain"/>
</dbReference>
<dbReference type="EMBL" id="JABCKV010000279">
    <property type="protein sequence ID" value="KAG5641617.1"/>
    <property type="molecule type" value="Genomic_DNA"/>
</dbReference>
<evidence type="ECO:0000256" key="1">
    <source>
        <dbReference type="ARBA" id="ARBA00004496"/>
    </source>
</evidence>
<reference evidence="6" key="2">
    <citation type="submission" date="2021-10" db="EMBL/GenBank/DDBJ databases">
        <title>Phylogenomics reveals ancestral predisposition of the termite-cultivated fungus Termitomyces towards a domesticated lifestyle.</title>
        <authorList>
            <person name="Auxier B."/>
            <person name="Grum-Grzhimaylo A."/>
            <person name="Cardenas M.E."/>
            <person name="Lodge J.D."/>
            <person name="Laessoe T."/>
            <person name="Pedersen O."/>
            <person name="Smith M.E."/>
            <person name="Kuyper T.W."/>
            <person name="Franco-Molano E.A."/>
            <person name="Baroni T.J."/>
            <person name="Aanen D.K."/>
        </authorList>
    </citation>
    <scope>NUCLEOTIDE SEQUENCE</scope>
    <source>
        <strain evidence="6">AP01</strain>
        <tissue evidence="6">Mycelium</tissue>
    </source>
</reference>
<evidence type="ECO:0000256" key="2">
    <source>
        <dbReference type="ARBA" id="ARBA00022490"/>
    </source>
</evidence>
<organism evidence="6 7">
    <name type="scientific">Asterophora parasitica</name>
    <dbReference type="NCBI Taxonomy" id="117018"/>
    <lineage>
        <taxon>Eukaryota</taxon>
        <taxon>Fungi</taxon>
        <taxon>Dikarya</taxon>
        <taxon>Basidiomycota</taxon>
        <taxon>Agaricomycotina</taxon>
        <taxon>Agaricomycetes</taxon>
        <taxon>Agaricomycetidae</taxon>
        <taxon>Agaricales</taxon>
        <taxon>Tricholomatineae</taxon>
        <taxon>Lyophyllaceae</taxon>
        <taxon>Asterophora</taxon>
    </lineage>
</organism>
<protein>
    <recommendedName>
        <fullName evidence="5">CAP-Gly domain-containing protein</fullName>
    </recommendedName>
</protein>
<name>A0A9P7G6I0_9AGAR</name>
<keyword evidence="3" id="KW-0143">Chaperone</keyword>
<reference evidence="6" key="1">
    <citation type="submission" date="2020-07" db="EMBL/GenBank/DDBJ databases">
        <authorList>
            <person name="Nieuwenhuis M."/>
            <person name="Van De Peppel L.J.J."/>
        </authorList>
    </citation>
    <scope>NUCLEOTIDE SEQUENCE</scope>
    <source>
        <strain evidence="6">AP01</strain>
        <tissue evidence="6">Mycelium</tissue>
    </source>
</reference>
<dbReference type="Proteomes" id="UP000775547">
    <property type="component" value="Unassembled WGS sequence"/>
</dbReference>
<evidence type="ECO:0000256" key="4">
    <source>
        <dbReference type="ARBA" id="ARBA00025779"/>
    </source>
</evidence>
<comment type="caution">
    <text evidence="6">The sequence shown here is derived from an EMBL/GenBank/DDBJ whole genome shotgun (WGS) entry which is preliminary data.</text>
</comment>
<sequence length="141" mass="16040">MTDVSQVEKFELTSEEYATRQDTVRAYKERNKMGRFALKEDVPEVEQKVSADIKVGARCEVTSTEADLSKRGTVRFVGPTKFSKGVWVGIEYDEPLGKNDGSVQGEQYFTCRPKYGVFVQPDRVEVGDYPVEELDLEEEEI</sequence>
<proteinExistence type="inferred from homology"/>
<dbReference type="GO" id="GO:0005938">
    <property type="term" value="C:cell cortex"/>
    <property type="evidence" value="ECO:0007669"/>
    <property type="project" value="TreeGrafter"/>
</dbReference>
<dbReference type="OrthoDB" id="5295208at2759"/>
<evidence type="ECO:0000259" key="5">
    <source>
        <dbReference type="PROSITE" id="PS50245"/>
    </source>
</evidence>
<dbReference type="PANTHER" id="PTHR18916:SF85">
    <property type="entry name" value="TUBULIN-FOLDING COFACTOR B"/>
    <property type="match status" value="1"/>
</dbReference>
<dbReference type="PROSITE" id="PS50245">
    <property type="entry name" value="CAP_GLY_2"/>
    <property type="match status" value="1"/>
</dbReference>
<evidence type="ECO:0000313" key="6">
    <source>
        <dbReference type="EMBL" id="KAG5641617.1"/>
    </source>
</evidence>
<keyword evidence="2" id="KW-0963">Cytoplasm</keyword>
<comment type="similarity">
    <text evidence="4">Belongs to the TBCB family.</text>
</comment>
<dbReference type="PANTHER" id="PTHR18916">
    <property type="entry name" value="DYNACTIN 1-RELATED MICROTUBULE-BINDING"/>
    <property type="match status" value="1"/>
</dbReference>